<feature type="region of interest" description="Disordered" evidence="5">
    <location>
        <begin position="198"/>
        <end position="258"/>
    </location>
</feature>
<dbReference type="Proteomes" id="UP000694251">
    <property type="component" value="Chromosome 12"/>
</dbReference>
<dbReference type="Pfam" id="PF10551">
    <property type="entry name" value="MULE"/>
    <property type="match status" value="1"/>
</dbReference>
<dbReference type="PANTHER" id="PTHR31973">
    <property type="entry name" value="POLYPROTEIN, PUTATIVE-RELATED"/>
    <property type="match status" value="1"/>
</dbReference>
<evidence type="ECO:0000259" key="6">
    <source>
        <dbReference type="PROSITE" id="PS50966"/>
    </source>
</evidence>
<dbReference type="Pfam" id="PF04434">
    <property type="entry name" value="SWIM"/>
    <property type="match status" value="1"/>
</dbReference>
<accession>A0A8T1YPM0</accession>
<reference evidence="7 8" key="1">
    <citation type="submission" date="2020-12" db="EMBL/GenBank/DDBJ databases">
        <title>Concerted genomic and epigenomic changes stabilize Arabidopsis allopolyploids.</title>
        <authorList>
            <person name="Chen Z."/>
        </authorList>
    </citation>
    <scope>NUCLEOTIDE SEQUENCE [LARGE SCALE GENOMIC DNA]</scope>
    <source>
        <strain evidence="7">As9502</strain>
        <tissue evidence="7">Leaf</tissue>
    </source>
</reference>
<gene>
    <name evidence="7" type="ORF">ISN44_As12g031110</name>
</gene>
<dbReference type="SMART" id="SM00575">
    <property type="entry name" value="ZnF_PMZ"/>
    <property type="match status" value="1"/>
</dbReference>
<comment type="caution">
    <text evidence="7">The sequence shown here is derived from an EMBL/GenBank/DDBJ whole genome shotgun (WGS) entry which is preliminary data.</text>
</comment>
<dbReference type="InterPro" id="IPR018289">
    <property type="entry name" value="MULE_transposase_dom"/>
</dbReference>
<evidence type="ECO:0000256" key="1">
    <source>
        <dbReference type="ARBA" id="ARBA00022723"/>
    </source>
</evidence>
<evidence type="ECO:0000313" key="8">
    <source>
        <dbReference type="Proteomes" id="UP000694251"/>
    </source>
</evidence>
<dbReference type="InterPro" id="IPR006564">
    <property type="entry name" value="Znf_PMZ"/>
</dbReference>
<feature type="compositionally biased region" description="Acidic residues" evidence="5">
    <location>
        <begin position="218"/>
        <end position="227"/>
    </location>
</feature>
<dbReference type="Pfam" id="PF03108">
    <property type="entry name" value="DBD_Tnp_Mut"/>
    <property type="match status" value="1"/>
</dbReference>
<organism evidence="7 8">
    <name type="scientific">Arabidopsis suecica</name>
    <name type="common">Swedish thale-cress</name>
    <name type="synonym">Cardaminopsis suecica</name>
    <dbReference type="NCBI Taxonomy" id="45249"/>
    <lineage>
        <taxon>Eukaryota</taxon>
        <taxon>Viridiplantae</taxon>
        <taxon>Streptophyta</taxon>
        <taxon>Embryophyta</taxon>
        <taxon>Tracheophyta</taxon>
        <taxon>Spermatophyta</taxon>
        <taxon>Magnoliopsida</taxon>
        <taxon>eudicotyledons</taxon>
        <taxon>Gunneridae</taxon>
        <taxon>Pentapetalae</taxon>
        <taxon>rosids</taxon>
        <taxon>malvids</taxon>
        <taxon>Brassicales</taxon>
        <taxon>Brassicaceae</taxon>
        <taxon>Camelineae</taxon>
        <taxon>Arabidopsis</taxon>
    </lineage>
</organism>
<evidence type="ECO:0000256" key="5">
    <source>
        <dbReference type="SAM" id="MobiDB-lite"/>
    </source>
</evidence>
<protein>
    <submittedName>
        <fullName evidence="7">Transposase MuDR plant</fullName>
    </submittedName>
</protein>
<evidence type="ECO:0000256" key="3">
    <source>
        <dbReference type="ARBA" id="ARBA00022833"/>
    </source>
</evidence>
<evidence type="ECO:0000256" key="2">
    <source>
        <dbReference type="ARBA" id="ARBA00022771"/>
    </source>
</evidence>
<evidence type="ECO:0000256" key="4">
    <source>
        <dbReference type="PROSITE-ProRule" id="PRU00325"/>
    </source>
</evidence>
<sequence>MEDIQLVCGSWKCEKSRWAFDVDVERGSRILPAIVGSSFEDFNVMVNEDFGFDSKTGSIKLNYMLPMKSKSYADTPPVFVTNGRQFEAYLRQCSKESVRLCVEINGGGNCGEKKGKKRKGKCEDIRDVNVETVRENDDYYNRKREFKKPVAEGVGDLFNRKLFSTQPAVDESDEVESIVYEGIREDLVDDDEFPRFDYCDDEDGASSGDEYYGLNSVDEGDEEDVPDRDEAKTEEQREDLQSKCKRKKKFSLSSGNSSNAKSYMKLEMCGVDLAVGQRYESKDALEERLKILSVIQKFDFDVDRSRPDLYTVNCWVPDCRWRVRASPIGDSFVFTIRISVRTHTCSVTERSARARQATPAILGQLYKQFFGGVGESVLPCHVAEALNLRYGIKVDYWKAHRTLLFARTLVRGTSENGYEDLPSYLYLIRKANPGTLTRLAIDEEDRFKFVFIAFGASIHGFQFMRKVVVVDGTFLKGPYLGTLLLATTQDGNFNIFPLAYAVVDTENDVSWEWFFRQLSCVIPDDESLSIISDRHKSIGKAIGRVYPRASRGVCTYHLHKNILLKFRGSETYGLVKKAASAYRLVDFNIYFNQIKDMNPDLHSYLVRANVRYWSRVHFPGDRYNFTTSNIAESLNKVLTGARKYPIVMLLDEVRLMLTRWFAKRRKEAMLMTTTLTKGLEKHLHDRIIKAKYLAVQEIDRHQYEVTNGVSTNVVNLTAKRCSCMMFDLEKIACVHAIAAAEHAKVSRIGLNDKNYVTDFLRNGYAMSIMPKDGSSPIPQRTGSTVCKPPFVRIPPGRPKITRIKGPMEIAIDRSRPRKVHVCSKCHLPGHNRTTCGS</sequence>
<dbReference type="PROSITE" id="PS50966">
    <property type="entry name" value="ZF_SWIM"/>
    <property type="match status" value="1"/>
</dbReference>
<keyword evidence="8" id="KW-1185">Reference proteome</keyword>
<name>A0A8T1YPM0_ARASU</name>
<dbReference type="GO" id="GO:0008270">
    <property type="term" value="F:zinc ion binding"/>
    <property type="evidence" value="ECO:0007669"/>
    <property type="project" value="UniProtKB-KW"/>
</dbReference>
<dbReference type="InterPro" id="IPR007527">
    <property type="entry name" value="Znf_SWIM"/>
</dbReference>
<evidence type="ECO:0000313" key="7">
    <source>
        <dbReference type="EMBL" id="KAG7547908.1"/>
    </source>
</evidence>
<dbReference type="OrthoDB" id="1056462at2759"/>
<dbReference type="AlphaFoldDB" id="A0A8T1YPM0"/>
<dbReference type="EMBL" id="JAEFBJ010000012">
    <property type="protein sequence ID" value="KAG7547908.1"/>
    <property type="molecule type" value="Genomic_DNA"/>
</dbReference>
<keyword evidence="1" id="KW-0479">Metal-binding</keyword>
<proteinExistence type="predicted"/>
<dbReference type="PANTHER" id="PTHR31973:SF113">
    <property type="entry name" value="PROTEIN FAR1-RELATED SEQUENCE 5-LIKE"/>
    <property type="match status" value="1"/>
</dbReference>
<keyword evidence="3" id="KW-0862">Zinc</keyword>
<feature type="domain" description="SWIM-type" evidence="6">
    <location>
        <begin position="703"/>
        <end position="744"/>
    </location>
</feature>
<feature type="compositionally biased region" description="Basic and acidic residues" evidence="5">
    <location>
        <begin position="228"/>
        <end position="242"/>
    </location>
</feature>
<keyword evidence="2 4" id="KW-0863">Zinc-finger</keyword>
<dbReference type="InterPro" id="IPR004332">
    <property type="entry name" value="Transposase_MuDR"/>
</dbReference>